<dbReference type="EMBL" id="KZ678130">
    <property type="protein sequence ID" value="PSN72131.1"/>
    <property type="molecule type" value="Genomic_DNA"/>
</dbReference>
<gene>
    <name evidence="1" type="ORF">BS50DRAFT_243530</name>
</gene>
<protein>
    <submittedName>
        <fullName evidence="1">Uncharacterized protein</fullName>
    </submittedName>
</protein>
<dbReference type="Proteomes" id="UP000240883">
    <property type="component" value="Unassembled WGS sequence"/>
</dbReference>
<organism evidence="1 2">
    <name type="scientific">Corynespora cassiicola Philippines</name>
    <dbReference type="NCBI Taxonomy" id="1448308"/>
    <lineage>
        <taxon>Eukaryota</taxon>
        <taxon>Fungi</taxon>
        <taxon>Dikarya</taxon>
        <taxon>Ascomycota</taxon>
        <taxon>Pezizomycotina</taxon>
        <taxon>Dothideomycetes</taxon>
        <taxon>Pleosporomycetidae</taxon>
        <taxon>Pleosporales</taxon>
        <taxon>Corynesporascaceae</taxon>
        <taxon>Corynespora</taxon>
    </lineage>
</organism>
<proteinExistence type="predicted"/>
<sequence>MCILCAYTPSFSLNTEVWWIDQSSSYPARCLQPFVAYRVGALIQGFCVLRSTEAWRCVGCRERSYQCKRRSSCLRCEKLISTSSSVWSTATASPPPDAQEVPQGCFSWYLVRWQDPPSSVGRCHYTYPQAPATA</sequence>
<evidence type="ECO:0000313" key="2">
    <source>
        <dbReference type="Proteomes" id="UP000240883"/>
    </source>
</evidence>
<reference evidence="1 2" key="1">
    <citation type="journal article" date="2018" name="Front. Microbiol.">
        <title>Genome-Wide Analysis of Corynespora cassiicola Leaf Fall Disease Putative Effectors.</title>
        <authorList>
            <person name="Lopez D."/>
            <person name="Ribeiro S."/>
            <person name="Label P."/>
            <person name="Fumanal B."/>
            <person name="Venisse J.S."/>
            <person name="Kohler A."/>
            <person name="de Oliveira R.R."/>
            <person name="Labutti K."/>
            <person name="Lipzen A."/>
            <person name="Lail K."/>
            <person name="Bauer D."/>
            <person name="Ohm R.A."/>
            <person name="Barry K.W."/>
            <person name="Spatafora J."/>
            <person name="Grigoriev I.V."/>
            <person name="Martin F.M."/>
            <person name="Pujade-Renaud V."/>
        </authorList>
    </citation>
    <scope>NUCLEOTIDE SEQUENCE [LARGE SCALE GENOMIC DNA]</scope>
    <source>
        <strain evidence="1 2">Philippines</strain>
    </source>
</reference>
<accession>A0A2T2P388</accession>
<dbReference type="AlphaFoldDB" id="A0A2T2P388"/>
<evidence type="ECO:0000313" key="1">
    <source>
        <dbReference type="EMBL" id="PSN72131.1"/>
    </source>
</evidence>
<keyword evidence="2" id="KW-1185">Reference proteome</keyword>
<name>A0A2T2P388_CORCC</name>